<gene>
    <name evidence="2" type="ordered locus">AXYL_01870</name>
</gene>
<keyword evidence="2" id="KW-0449">Lipoprotein</keyword>
<evidence type="ECO:0000313" key="2">
    <source>
        <dbReference type="EMBL" id="ADP15203.1"/>
    </source>
</evidence>
<reference evidence="2 3" key="1">
    <citation type="journal article" date="2011" name="J. Bacteriol.">
        <title>Complete genome sequence of the haloaromatic acid-degrading bacterium Achromobacter xylosoxidans A8.</title>
        <authorList>
            <person name="Strnad H."/>
            <person name="Ridl J."/>
            <person name="Paces J."/>
            <person name="Kolar M."/>
            <person name="Vlcek C."/>
            <person name="Paces V."/>
        </authorList>
    </citation>
    <scope>NUCLEOTIDE SEQUENCE [LARGE SCALE GENOMIC DNA]</scope>
    <source>
        <strain evidence="2 3">A8</strain>
    </source>
</reference>
<organism evidence="2 3">
    <name type="scientific">Achromobacter xylosoxidans (strain A8)</name>
    <dbReference type="NCBI Taxonomy" id="762376"/>
    <lineage>
        <taxon>Bacteria</taxon>
        <taxon>Pseudomonadati</taxon>
        <taxon>Pseudomonadota</taxon>
        <taxon>Betaproteobacteria</taxon>
        <taxon>Burkholderiales</taxon>
        <taxon>Alcaligenaceae</taxon>
        <taxon>Achromobacter</taxon>
    </lineage>
</organism>
<protein>
    <submittedName>
        <fullName evidence="2">Putative lipoprotein 4</fullName>
    </submittedName>
</protein>
<dbReference type="HOGENOM" id="CLU_107448_0_0_4"/>
<evidence type="ECO:0000256" key="1">
    <source>
        <dbReference type="SAM" id="MobiDB-lite"/>
    </source>
</evidence>
<dbReference type="PATRIC" id="fig|762376.5.peg.1866"/>
<dbReference type="EMBL" id="CP002287">
    <property type="protein sequence ID" value="ADP15203.1"/>
    <property type="molecule type" value="Genomic_DNA"/>
</dbReference>
<dbReference type="KEGG" id="axy:AXYL_01870"/>
<evidence type="ECO:0000313" key="3">
    <source>
        <dbReference type="Proteomes" id="UP000006876"/>
    </source>
</evidence>
<dbReference type="eggNOG" id="ENOG5033A6Q">
    <property type="taxonomic scope" value="Bacteria"/>
</dbReference>
<proteinExistence type="predicted"/>
<accession>E3HEF8</accession>
<feature type="compositionally biased region" description="Polar residues" evidence="1">
    <location>
        <begin position="67"/>
        <end position="91"/>
    </location>
</feature>
<name>E3HEF8_ACHXA</name>
<dbReference type="Proteomes" id="UP000006876">
    <property type="component" value="Chromosome"/>
</dbReference>
<feature type="region of interest" description="Disordered" evidence="1">
    <location>
        <begin position="57"/>
        <end position="97"/>
    </location>
</feature>
<sequence>MFLQSLFSARVIGRSTILASIALLAGCGNVPNTLPVQYSPSSVISAEGAVEVGDFTYEPNKKETAEQPKSQRYANAGLSTSQQASSPNSAGSYRAPQIAPNQVRNTAIGNILLEKDVKDFVRDATFAELRFIGVKVNGNQQRRLLTAEVEEFLADDLGYSVDWTLRIAYVVTDKATQKPVYTQTKETKRRTNKFANFFTSLNDSIRLSTEALAKDPDFLSAIQE</sequence>
<dbReference type="AlphaFoldDB" id="E3HEF8"/>
<dbReference type="RefSeq" id="WP_013392538.1">
    <property type="nucleotide sequence ID" value="NC_014640.1"/>
</dbReference>